<protein>
    <submittedName>
        <fullName evidence="5">DNA-binding HxlR family transcriptional regulator</fullName>
    </submittedName>
</protein>
<dbReference type="InterPro" id="IPR002577">
    <property type="entry name" value="HTH_HxlR"/>
</dbReference>
<evidence type="ECO:0000313" key="5">
    <source>
        <dbReference type="EMBL" id="MBB6038490.1"/>
    </source>
</evidence>
<proteinExistence type="predicted"/>
<dbReference type="AlphaFoldDB" id="A0A841G2Z5"/>
<dbReference type="SUPFAM" id="SSF55718">
    <property type="entry name" value="SCP-like"/>
    <property type="match status" value="1"/>
</dbReference>
<keyword evidence="2 5" id="KW-0238">DNA-binding</keyword>
<dbReference type="InterPro" id="IPR036527">
    <property type="entry name" value="SCP2_sterol-bd_dom_sf"/>
</dbReference>
<gene>
    <name evidence="5" type="ORF">HNR73_006373</name>
</gene>
<dbReference type="Gene3D" id="3.30.1050.10">
    <property type="entry name" value="SCP2 sterol-binding domain"/>
    <property type="match status" value="1"/>
</dbReference>
<keyword evidence="3" id="KW-0804">Transcription</keyword>
<dbReference type="RefSeq" id="WP_184791277.1">
    <property type="nucleotide sequence ID" value="NZ_BONT01000012.1"/>
</dbReference>
<dbReference type="GO" id="GO:0003677">
    <property type="term" value="F:DNA binding"/>
    <property type="evidence" value="ECO:0007669"/>
    <property type="project" value="UniProtKB-KW"/>
</dbReference>
<name>A0A841G2Z5_9ACTN</name>
<dbReference type="PANTHER" id="PTHR33204">
    <property type="entry name" value="TRANSCRIPTIONAL REGULATOR, MARR FAMILY"/>
    <property type="match status" value="1"/>
</dbReference>
<keyword evidence="6" id="KW-1185">Reference proteome</keyword>
<evidence type="ECO:0000313" key="6">
    <source>
        <dbReference type="Proteomes" id="UP000548476"/>
    </source>
</evidence>
<accession>A0A841G2Z5</accession>
<dbReference type="Gene3D" id="1.10.10.10">
    <property type="entry name" value="Winged helix-like DNA-binding domain superfamily/Winged helix DNA-binding domain"/>
    <property type="match status" value="1"/>
</dbReference>
<evidence type="ECO:0000259" key="4">
    <source>
        <dbReference type="PROSITE" id="PS51118"/>
    </source>
</evidence>
<dbReference type="EMBL" id="JACHGT010000016">
    <property type="protein sequence ID" value="MBB6038490.1"/>
    <property type="molecule type" value="Genomic_DNA"/>
</dbReference>
<reference evidence="5 6" key="1">
    <citation type="submission" date="2020-08" db="EMBL/GenBank/DDBJ databases">
        <title>Genomic Encyclopedia of Type Strains, Phase IV (KMG-IV): sequencing the most valuable type-strain genomes for metagenomic binning, comparative biology and taxonomic classification.</title>
        <authorList>
            <person name="Goeker M."/>
        </authorList>
    </citation>
    <scope>NUCLEOTIDE SEQUENCE [LARGE SCALE GENOMIC DNA]</scope>
    <source>
        <strain evidence="5 6">YIM 65646</strain>
    </source>
</reference>
<keyword evidence="1" id="KW-0805">Transcription regulation</keyword>
<organism evidence="5 6">
    <name type="scientific">Phytomonospora endophytica</name>
    <dbReference type="NCBI Taxonomy" id="714109"/>
    <lineage>
        <taxon>Bacteria</taxon>
        <taxon>Bacillati</taxon>
        <taxon>Actinomycetota</taxon>
        <taxon>Actinomycetes</taxon>
        <taxon>Micromonosporales</taxon>
        <taxon>Micromonosporaceae</taxon>
        <taxon>Phytomonospora</taxon>
    </lineage>
</organism>
<feature type="domain" description="HTH hxlR-type" evidence="4">
    <location>
        <begin position="11"/>
        <end position="102"/>
    </location>
</feature>
<dbReference type="SUPFAM" id="SSF46785">
    <property type="entry name" value="Winged helix' DNA-binding domain"/>
    <property type="match status" value="1"/>
</dbReference>
<sequence>MPPKRTYGQGCPVAHALDLVGERWSMLVIRELRLGPRRYADIQNALPGIGPSVLSQRLRDLEAVGILEKRDKEYGLTAWGAELEPVFRSLAKWGARSPVVPLEGPISHDSAMLGLRTFFRPGDADWTASYEFYLRPDSYRLEVTGGELTGLWRGRGGQAADVRVETDLDGLDGLVAGRMGAEDAVREGKAVVSGKVAELRRLVEAVVKG</sequence>
<evidence type="ECO:0000256" key="2">
    <source>
        <dbReference type="ARBA" id="ARBA00023125"/>
    </source>
</evidence>
<evidence type="ECO:0000256" key="3">
    <source>
        <dbReference type="ARBA" id="ARBA00023163"/>
    </source>
</evidence>
<comment type="caution">
    <text evidence="5">The sequence shown here is derived from an EMBL/GenBank/DDBJ whole genome shotgun (WGS) entry which is preliminary data.</text>
</comment>
<dbReference type="PROSITE" id="PS51118">
    <property type="entry name" value="HTH_HXLR"/>
    <property type="match status" value="1"/>
</dbReference>
<dbReference type="PANTHER" id="PTHR33204:SF18">
    <property type="entry name" value="TRANSCRIPTIONAL REGULATORY PROTEIN"/>
    <property type="match status" value="1"/>
</dbReference>
<dbReference type="Pfam" id="PF01638">
    <property type="entry name" value="HxlR"/>
    <property type="match status" value="1"/>
</dbReference>
<dbReference type="InterPro" id="IPR036388">
    <property type="entry name" value="WH-like_DNA-bd_sf"/>
</dbReference>
<dbReference type="InterPro" id="IPR036390">
    <property type="entry name" value="WH_DNA-bd_sf"/>
</dbReference>
<evidence type="ECO:0000256" key="1">
    <source>
        <dbReference type="ARBA" id="ARBA00023015"/>
    </source>
</evidence>
<dbReference type="Proteomes" id="UP000548476">
    <property type="component" value="Unassembled WGS sequence"/>
</dbReference>